<evidence type="ECO:0000256" key="2">
    <source>
        <dbReference type="ARBA" id="ARBA00022516"/>
    </source>
</evidence>
<dbReference type="SUPFAM" id="SSF56024">
    <property type="entry name" value="Phospholipase D/nuclease"/>
    <property type="match status" value="2"/>
</dbReference>
<feature type="active site" evidence="9">
    <location>
        <position position="115"/>
    </location>
</feature>
<dbReference type="Proteomes" id="UP000672657">
    <property type="component" value="Unassembled WGS sequence"/>
</dbReference>
<dbReference type="CDD" id="cd09159">
    <property type="entry name" value="PLDc_ybhO_like_2"/>
    <property type="match status" value="1"/>
</dbReference>
<keyword evidence="8 9" id="KW-1208">Phospholipid metabolism</keyword>
<dbReference type="Pfam" id="PF13091">
    <property type="entry name" value="PLDc_2"/>
    <property type="match status" value="2"/>
</dbReference>
<dbReference type="NCBIfam" id="NF008427">
    <property type="entry name" value="PRK11263.1"/>
    <property type="match status" value="1"/>
</dbReference>
<feature type="domain" description="PLD phosphodiesterase" evidence="11">
    <location>
        <begin position="289"/>
        <end position="316"/>
    </location>
</feature>
<dbReference type="CDD" id="cd09110">
    <property type="entry name" value="PLDc_CLS_1"/>
    <property type="match status" value="1"/>
</dbReference>
<evidence type="ECO:0000259" key="11">
    <source>
        <dbReference type="PROSITE" id="PS50035"/>
    </source>
</evidence>
<evidence type="ECO:0000256" key="9">
    <source>
        <dbReference type="HAMAP-Rule" id="MF_01917"/>
    </source>
</evidence>
<keyword evidence="2 9" id="KW-0444">Lipid biosynthesis</keyword>
<dbReference type="PROSITE" id="PS50035">
    <property type="entry name" value="PLD"/>
    <property type="match status" value="2"/>
</dbReference>
<feature type="active site" evidence="9">
    <location>
        <position position="113"/>
    </location>
</feature>
<evidence type="ECO:0000256" key="7">
    <source>
        <dbReference type="ARBA" id="ARBA00023209"/>
    </source>
</evidence>
<feature type="active site" evidence="9">
    <location>
        <position position="296"/>
    </location>
</feature>
<evidence type="ECO:0000256" key="5">
    <source>
        <dbReference type="ARBA" id="ARBA00023098"/>
    </source>
</evidence>
<dbReference type="PANTHER" id="PTHR21248:SF23">
    <property type="entry name" value="CARDIOLIPIN SYNTHASE B"/>
    <property type="match status" value="1"/>
</dbReference>
<feature type="active site" evidence="9">
    <location>
        <position position="301"/>
    </location>
</feature>
<keyword evidence="1 9" id="KW-1003">Cell membrane</keyword>
<reference evidence="12 13" key="1">
    <citation type="submission" date="2021-03" db="EMBL/GenBank/DDBJ databases">
        <authorList>
            <person name="Peeters C."/>
        </authorList>
    </citation>
    <scope>NUCLEOTIDE SEQUENCE [LARGE SCALE GENOMIC DNA]</scope>
    <source>
        <strain evidence="12 13">LMG 26411</strain>
    </source>
</reference>
<name>A0ABN7PXU1_9BURK</name>
<dbReference type="PANTHER" id="PTHR21248">
    <property type="entry name" value="CARDIOLIPIN SYNTHASE"/>
    <property type="match status" value="1"/>
</dbReference>
<dbReference type="SMART" id="SM00155">
    <property type="entry name" value="PLDc"/>
    <property type="match status" value="2"/>
</dbReference>
<organism evidence="12 13">
    <name type="scientific">Cupriavidus numazuensis</name>
    <dbReference type="NCBI Taxonomy" id="221992"/>
    <lineage>
        <taxon>Bacteria</taxon>
        <taxon>Pseudomonadati</taxon>
        <taxon>Pseudomonadota</taxon>
        <taxon>Betaproteobacteria</taxon>
        <taxon>Burkholderiales</taxon>
        <taxon>Burkholderiaceae</taxon>
        <taxon>Cupriavidus</taxon>
    </lineage>
</organism>
<dbReference type="EC" id="2.7.8.-" evidence="9"/>
<dbReference type="InterPro" id="IPR030872">
    <property type="entry name" value="Cardiolipin_synth_ClsB"/>
</dbReference>
<feature type="active site" evidence="9">
    <location>
        <position position="294"/>
    </location>
</feature>
<gene>
    <name evidence="12" type="primary">clsB_1</name>
    <name evidence="9" type="synonym">clsB</name>
    <name evidence="12" type="ORF">LMG26411_01714</name>
</gene>
<evidence type="ECO:0000256" key="6">
    <source>
        <dbReference type="ARBA" id="ARBA00023136"/>
    </source>
</evidence>
<keyword evidence="13" id="KW-1185">Reference proteome</keyword>
<feature type="active site" evidence="9">
    <location>
        <position position="120"/>
    </location>
</feature>
<feature type="region of interest" description="Disordered" evidence="10">
    <location>
        <begin position="397"/>
        <end position="417"/>
    </location>
</feature>
<dbReference type="EMBL" id="CAJPVI010000008">
    <property type="protein sequence ID" value="CAG2139475.1"/>
    <property type="molecule type" value="Genomic_DNA"/>
</dbReference>
<dbReference type="InterPro" id="IPR001736">
    <property type="entry name" value="PLipase_D/transphosphatidylase"/>
</dbReference>
<dbReference type="InterPro" id="IPR025202">
    <property type="entry name" value="PLD-like_dom"/>
</dbReference>
<comment type="similarity">
    <text evidence="9">Belongs to the phospholipase D family. Cardiolipin synthase subfamily. ClsB sub-subfamily.</text>
</comment>
<evidence type="ECO:0000313" key="13">
    <source>
        <dbReference type="Proteomes" id="UP000672657"/>
    </source>
</evidence>
<comment type="caution">
    <text evidence="12">The sequence shown here is derived from an EMBL/GenBank/DDBJ whole genome shotgun (WGS) entry which is preliminary data.</text>
</comment>
<comment type="catalytic activity">
    <reaction evidence="9">
        <text>2 a 1,2-diacyl-sn-glycero-3-phospho-(1'-sn-glycerol) = a cardiolipin + glycerol</text>
        <dbReference type="Rhea" id="RHEA:31451"/>
        <dbReference type="ChEBI" id="CHEBI:17754"/>
        <dbReference type="ChEBI" id="CHEBI:62237"/>
        <dbReference type="ChEBI" id="CHEBI:64716"/>
    </reaction>
</comment>
<comment type="function">
    <text evidence="9">Catalyzes the phosphatidyl group transfer from one phosphatidylglycerol molecule to another to form cardiolipin (CL) (diphosphatidylglycerol) and glycerol.</text>
</comment>
<accession>A0ABN7PXU1</accession>
<evidence type="ECO:0000256" key="8">
    <source>
        <dbReference type="ARBA" id="ARBA00023264"/>
    </source>
</evidence>
<keyword evidence="6 9" id="KW-0472">Membrane</keyword>
<evidence type="ECO:0000256" key="3">
    <source>
        <dbReference type="ARBA" id="ARBA00022679"/>
    </source>
</evidence>
<evidence type="ECO:0000256" key="4">
    <source>
        <dbReference type="ARBA" id="ARBA00022737"/>
    </source>
</evidence>
<keyword evidence="7 9" id="KW-0594">Phospholipid biosynthesis</keyword>
<keyword evidence="5 9" id="KW-0443">Lipid metabolism</keyword>
<sequence>MDHGWTTGNRLRLLENGEEYFPRLIAALNAARSSVLLETFILAEDEVGRQLAEALAAAARRGVQVALTVDGFGTAELSADYMASLAQAGVAVRMFSPGHRLLGRRANLFRRLHRKLVAIDASIAFVGGINLSVDHLVQASPIAKQDYAVEVQGPAAQVIHTFMLEAIGAGTKRPQAMRWRRPAARESTVPDAGLPGAALLVTRDNQAHRNDIERHYLMAIRAARREIVIANAYFLPGYRLLQAICAAAQRGVDVQLILQGRPDMLWVKRTVDMLYAHLRESGVRIFEYCERPNHSKVAVVDDDWATVGSSNLDPLSLSLNLEANLVIRDVGFVATLKDNLRNLMSRSCTEVSAVEGGPGAWWHGIATPVIFHFLRKFPAWAGWLPAHTPRLVSPEMPAAADAPSTDMAVHNVQRDGP</sequence>
<evidence type="ECO:0000313" key="12">
    <source>
        <dbReference type="EMBL" id="CAG2139475.1"/>
    </source>
</evidence>
<proteinExistence type="inferred from homology"/>
<dbReference type="Gene3D" id="3.30.870.10">
    <property type="entry name" value="Endonuclease Chain A"/>
    <property type="match status" value="2"/>
</dbReference>
<keyword evidence="4" id="KW-0677">Repeat</keyword>
<keyword evidence="3 9" id="KW-0808">Transferase</keyword>
<protein>
    <recommendedName>
        <fullName evidence="9">Cardiolipin synthase B</fullName>
        <shortName evidence="9">CL synthase</shortName>
        <ecNumber evidence="9">2.7.8.-</ecNumber>
    </recommendedName>
</protein>
<dbReference type="GO" id="GO:0016740">
    <property type="term" value="F:transferase activity"/>
    <property type="evidence" value="ECO:0007669"/>
    <property type="project" value="UniProtKB-KW"/>
</dbReference>
<evidence type="ECO:0000256" key="1">
    <source>
        <dbReference type="ARBA" id="ARBA00022475"/>
    </source>
</evidence>
<dbReference type="RefSeq" id="WP_211952842.1">
    <property type="nucleotide sequence ID" value="NZ_CAJPVI010000008.1"/>
</dbReference>
<evidence type="ECO:0000256" key="10">
    <source>
        <dbReference type="SAM" id="MobiDB-lite"/>
    </source>
</evidence>
<dbReference type="HAMAP" id="MF_01917">
    <property type="entry name" value="Cardiolipin_synth_ClsB"/>
    <property type="match status" value="1"/>
</dbReference>
<feature type="domain" description="PLD phosphodiesterase" evidence="11">
    <location>
        <begin position="108"/>
        <end position="135"/>
    </location>
</feature>
<comment type="subcellular location">
    <subcellularLocation>
        <location evidence="9">Cell membrane</location>
        <topology evidence="9">Peripheral membrane protein</topology>
    </subcellularLocation>
</comment>